<protein>
    <submittedName>
        <fullName evidence="1">Uncharacterized protein</fullName>
    </submittedName>
</protein>
<organism evidence="1 2">
    <name type="scientific">Naganishia cerealis</name>
    <dbReference type="NCBI Taxonomy" id="610337"/>
    <lineage>
        <taxon>Eukaryota</taxon>
        <taxon>Fungi</taxon>
        <taxon>Dikarya</taxon>
        <taxon>Basidiomycota</taxon>
        <taxon>Agaricomycotina</taxon>
        <taxon>Tremellomycetes</taxon>
        <taxon>Filobasidiales</taxon>
        <taxon>Filobasidiaceae</taxon>
        <taxon>Naganishia</taxon>
    </lineage>
</organism>
<reference evidence="1" key="1">
    <citation type="submission" date="2023-04" db="EMBL/GenBank/DDBJ databases">
        <title>Draft Genome sequencing of Naganishia species isolated from polar environments using Oxford Nanopore Technology.</title>
        <authorList>
            <person name="Leo P."/>
            <person name="Venkateswaran K."/>
        </authorList>
    </citation>
    <scope>NUCLEOTIDE SEQUENCE</scope>
    <source>
        <strain evidence="1">MNA-CCFEE 5261</strain>
    </source>
</reference>
<sequence>MDTFAAIYQLAGRVQEIHLLIQAYLGDANRNPLALTSYLTSARNLLDDLGNHVFGNVPDGIFAQHWRSTKHLEESLLALESGYLLRAQTAQGNDNMRHTHLSEVNIRKMVHIGFSDKEIACLDGVCTKTVYRNRKKLGLRKQIHLHTTPDDELGQHIIRWWRATDAQHTGAKMAFGWLKANQIPCTRKQVRAVMKNLRPDDFLARAVQAVHRRQYHVPFPNSLWHIDGNHKLIRWKFVIHGGIDGFSRLVTFMNGLSESWKPHEVHVPLISVVASSGVLIRWRCDTGINRGSFITGKSVHNQRIERLWRDVRNGLLRRYSETFNALESCGALDVDNPLHLFCLHHTFLPMIQNSLDEWTKAWNYHGISTKGRQQHRAPIKQFHLARALAESAGYHLDFFPYGRQAAEELDLYGTSEHEENVGIADYALYANGEDQEREPDPHDPHVIVDRFAEDLPEELYAEEFQVLLHYHYAAMLQEDHGSTQRQYINCLAWVERCVEEWFPAGRA</sequence>
<keyword evidence="2" id="KW-1185">Reference proteome</keyword>
<dbReference type="EMBL" id="JASBWR010000015">
    <property type="protein sequence ID" value="KAJ9109875.1"/>
    <property type="molecule type" value="Genomic_DNA"/>
</dbReference>
<proteinExistence type="predicted"/>
<evidence type="ECO:0000313" key="2">
    <source>
        <dbReference type="Proteomes" id="UP001241377"/>
    </source>
</evidence>
<evidence type="ECO:0000313" key="1">
    <source>
        <dbReference type="EMBL" id="KAJ9109875.1"/>
    </source>
</evidence>
<dbReference type="Proteomes" id="UP001241377">
    <property type="component" value="Unassembled WGS sequence"/>
</dbReference>
<name>A0ACC2WFF4_9TREE</name>
<accession>A0ACC2WFF4</accession>
<gene>
    <name evidence="1" type="ORF">QFC19_001854</name>
</gene>
<comment type="caution">
    <text evidence="1">The sequence shown here is derived from an EMBL/GenBank/DDBJ whole genome shotgun (WGS) entry which is preliminary data.</text>
</comment>